<dbReference type="Proteomes" id="UP000001502">
    <property type="component" value="Chromosome"/>
</dbReference>
<accession>F8DH91</accession>
<name>F8DH91_STREP</name>
<dbReference type="EMBL" id="CP002843">
    <property type="protein sequence ID" value="AEH55573.1"/>
    <property type="molecule type" value="Genomic_DNA"/>
</dbReference>
<organism evidence="2 3">
    <name type="scientific">Streptococcus parasanguinis (strain ATCC 15912 / DSM 6778 / CIP 104372 / LMG 14537)</name>
    <dbReference type="NCBI Taxonomy" id="760570"/>
    <lineage>
        <taxon>Bacteria</taxon>
        <taxon>Bacillati</taxon>
        <taxon>Bacillota</taxon>
        <taxon>Bacilli</taxon>
        <taxon>Lactobacillales</taxon>
        <taxon>Streptococcaceae</taxon>
        <taxon>Streptococcus</taxon>
    </lineage>
</organism>
<feature type="transmembrane region" description="Helical" evidence="1">
    <location>
        <begin position="6"/>
        <end position="24"/>
    </location>
</feature>
<dbReference type="AlphaFoldDB" id="F8DH91"/>
<protein>
    <submittedName>
        <fullName evidence="2">Uncharacterized protein</fullName>
    </submittedName>
</protein>
<evidence type="ECO:0000313" key="2">
    <source>
        <dbReference type="EMBL" id="AEH55573.1"/>
    </source>
</evidence>
<evidence type="ECO:0000313" key="3">
    <source>
        <dbReference type="Proteomes" id="UP000001502"/>
    </source>
</evidence>
<evidence type="ECO:0000256" key="1">
    <source>
        <dbReference type="SAM" id="Phobius"/>
    </source>
</evidence>
<keyword evidence="1" id="KW-0472">Membrane</keyword>
<dbReference type="HOGENOM" id="CLU_196876_0_0_9"/>
<dbReference type="KEGG" id="scp:HMPREF0833_10542"/>
<reference evidence="3" key="1">
    <citation type="submission" date="2011-06" db="EMBL/GenBank/DDBJ databases">
        <title>Complete sequence of Streptococcus parasanguinis strain ATCC 15912.</title>
        <authorList>
            <person name="Muzny D."/>
            <person name="Qin X."/>
            <person name="Buhay C."/>
            <person name="Dugan-Rocha S."/>
            <person name="Ding Y."/>
            <person name="Chen G."/>
            <person name="Hawes A."/>
            <person name="Holder M."/>
            <person name="Jhangiani S."/>
            <person name="Johnson A."/>
            <person name="Khan Z."/>
            <person name="Li Z."/>
            <person name="Liu W."/>
            <person name="Liu X."/>
            <person name="Perez L."/>
            <person name="Shen H."/>
            <person name="Wang Q."/>
            <person name="Watt J."/>
            <person name="Xi L."/>
            <person name="Xin Y."/>
            <person name="Zhou J."/>
            <person name="Deng J."/>
            <person name="Jiang H."/>
            <person name="Liu Y."/>
            <person name="Qu J."/>
            <person name="Song X.-Z."/>
            <person name="Zhang L."/>
            <person name="Villasana D."/>
            <person name="Johnson A."/>
            <person name="Liu J."/>
            <person name="Liyanage D."/>
            <person name="Lorensuhewa L."/>
            <person name="Robinson T."/>
            <person name="Song A."/>
            <person name="Song B.-B."/>
            <person name="Dinh H."/>
            <person name="Thornton R."/>
            <person name="Coyle M."/>
            <person name="Francisco L."/>
            <person name="Jackson L."/>
            <person name="Javaid M."/>
            <person name="Korchina V."/>
            <person name="Kovar C."/>
            <person name="Mata R."/>
            <person name="Mathew T."/>
            <person name="Ngo R."/>
            <person name="Nguyen L."/>
            <person name="Nguyen N."/>
            <person name="Okwuonu G."/>
            <person name="Ongeri F."/>
            <person name="Pham C."/>
            <person name="Simmons D."/>
            <person name="Wilczek-Boney K."/>
            <person name="Hale W."/>
            <person name="Jakkamsetti A."/>
            <person name="Pham P."/>
            <person name="Ruth R."/>
            <person name="San Lucas F."/>
            <person name="Warren J."/>
            <person name="Zhang J."/>
            <person name="Zhao Z."/>
            <person name="Zhou C."/>
            <person name="Zhu D."/>
            <person name="Lee S."/>
            <person name="Bess C."/>
            <person name="Blankenburg K."/>
            <person name="Forbes L."/>
            <person name="Fu Q."/>
            <person name="Gubbala S."/>
            <person name="Hirani K."/>
            <person name="Jayaseelan J.C."/>
            <person name="Lara F."/>
            <person name="Munidasa M."/>
            <person name="Palculict T."/>
            <person name="Patil S."/>
            <person name="Pu L.-L."/>
            <person name="Saada N."/>
            <person name="Tang L."/>
            <person name="Weissenberger G."/>
            <person name="Zhu Y."/>
            <person name="Hemphill L."/>
            <person name="Shang Y."/>
            <person name="Youmans B."/>
            <person name="Ayvaz T."/>
            <person name="Ross M."/>
            <person name="Santibanez J."/>
            <person name="Aqrawi P."/>
            <person name="Gross S."/>
            <person name="Joshi V."/>
            <person name="Fowler G."/>
            <person name="Nazareth L."/>
            <person name="Reid J."/>
            <person name="Worley K."/>
            <person name="Petrosino J."/>
            <person name="Highlander S."/>
            <person name="Gibbs R."/>
        </authorList>
    </citation>
    <scope>NUCLEOTIDE SEQUENCE [LARGE SCALE GENOMIC DNA]</scope>
    <source>
        <strain evidence="3">ATCC 15912 / DSM 6778 / CIP 104372 / LMG 14537</strain>
    </source>
</reference>
<keyword evidence="1" id="KW-1133">Transmembrane helix</keyword>
<sequence length="83" mass="9886">MNYQFYIIITLSLLVLILFCKNFILRKKFTQYIIDNNKSDKNNSFLHGLSFYESVKILNKKYRIGKINAYVIINSLNDKDVEQ</sequence>
<proteinExistence type="predicted"/>
<gene>
    <name evidence="2" type="ordered locus">HMPREF0833_10542</name>
</gene>
<keyword evidence="1" id="KW-0812">Transmembrane</keyword>